<dbReference type="OrthoDB" id="2160286at2759"/>
<feature type="coiled-coil region" evidence="1">
    <location>
        <begin position="81"/>
        <end position="140"/>
    </location>
</feature>
<dbReference type="OMA" id="IMRQRNE"/>
<reference evidence="3 4" key="1">
    <citation type="submission" date="2009-08" db="EMBL/GenBank/DDBJ databases">
        <title>The Genome Sequence of Spizellomyces punctatus strain DAOM BR117.</title>
        <authorList>
            <consortium name="The Broad Institute Genome Sequencing Platform"/>
            <person name="Russ C."/>
            <person name="Cuomo C."/>
            <person name="Shea T."/>
            <person name="Young S.K."/>
            <person name="Zeng Q."/>
            <person name="Koehrsen M."/>
            <person name="Haas B."/>
            <person name="Borodovsky M."/>
            <person name="Guigo R."/>
            <person name="Alvarado L."/>
            <person name="Berlin A."/>
            <person name="Bochicchio J."/>
            <person name="Borenstein D."/>
            <person name="Chapman S."/>
            <person name="Chen Z."/>
            <person name="Engels R."/>
            <person name="Freedman E."/>
            <person name="Gellesch M."/>
            <person name="Goldberg J."/>
            <person name="Griggs A."/>
            <person name="Gujja S."/>
            <person name="Heiman D."/>
            <person name="Hepburn T."/>
            <person name="Howarth C."/>
            <person name="Jen D."/>
            <person name="Larson L."/>
            <person name="Lewis B."/>
            <person name="Mehta T."/>
            <person name="Park D."/>
            <person name="Pearson M."/>
            <person name="Roberts A."/>
            <person name="Saif S."/>
            <person name="Shenoy N."/>
            <person name="Sisk P."/>
            <person name="Stolte C."/>
            <person name="Sykes S."/>
            <person name="Thomson T."/>
            <person name="Walk T."/>
            <person name="White J."/>
            <person name="Yandava C."/>
            <person name="Burger G."/>
            <person name="Gray M.W."/>
            <person name="Holland P.W.H."/>
            <person name="King N."/>
            <person name="Lang F.B.F."/>
            <person name="Roger A.J."/>
            <person name="Ruiz-Trillo I."/>
            <person name="Lander E."/>
            <person name="Nusbaum C."/>
        </authorList>
    </citation>
    <scope>NUCLEOTIDE SEQUENCE [LARGE SCALE GENOMIC DNA]</scope>
    <source>
        <strain evidence="3 4">DAOM BR117</strain>
    </source>
</reference>
<keyword evidence="4" id="KW-1185">Reference proteome</keyword>
<dbReference type="Proteomes" id="UP000053201">
    <property type="component" value="Unassembled WGS sequence"/>
</dbReference>
<dbReference type="RefSeq" id="XP_016605883.1">
    <property type="nucleotide sequence ID" value="XM_016755034.1"/>
</dbReference>
<gene>
    <name evidence="3" type="ORF">SPPG_06839</name>
</gene>
<feature type="coiled-coil region" evidence="1">
    <location>
        <begin position="276"/>
        <end position="384"/>
    </location>
</feature>
<organism evidence="3 4">
    <name type="scientific">Spizellomyces punctatus (strain DAOM BR117)</name>
    <dbReference type="NCBI Taxonomy" id="645134"/>
    <lineage>
        <taxon>Eukaryota</taxon>
        <taxon>Fungi</taxon>
        <taxon>Fungi incertae sedis</taxon>
        <taxon>Chytridiomycota</taxon>
        <taxon>Chytridiomycota incertae sedis</taxon>
        <taxon>Chytridiomycetes</taxon>
        <taxon>Spizellomycetales</taxon>
        <taxon>Spizellomycetaceae</taxon>
        <taxon>Spizellomyces</taxon>
    </lineage>
</organism>
<feature type="compositionally biased region" description="Polar residues" evidence="2">
    <location>
        <begin position="53"/>
        <end position="63"/>
    </location>
</feature>
<feature type="region of interest" description="Disordered" evidence="2">
    <location>
        <begin position="1"/>
        <end position="63"/>
    </location>
</feature>
<evidence type="ECO:0000256" key="2">
    <source>
        <dbReference type="SAM" id="MobiDB-lite"/>
    </source>
</evidence>
<dbReference type="InParanoid" id="A0A0L0HAU6"/>
<feature type="coiled-coil region" evidence="1">
    <location>
        <begin position="516"/>
        <end position="585"/>
    </location>
</feature>
<dbReference type="EMBL" id="KQ257462">
    <property type="protein sequence ID" value="KNC97843.1"/>
    <property type="molecule type" value="Genomic_DNA"/>
</dbReference>
<keyword evidence="1" id="KW-0175">Coiled coil</keyword>
<feature type="coiled-coil region" evidence="1">
    <location>
        <begin position="408"/>
        <end position="456"/>
    </location>
</feature>
<evidence type="ECO:0000313" key="4">
    <source>
        <dbReference type="Proteomes" id="UP000053201"/>
    </source>
</evidence>
<name>A0A0L0HAU6_SPIPD</name>
<sequence>MSATGRSAPSAAPQPKPRTDETTESIILGWEDDTDDITNPHSPRPKKPKIRNLPSQPLSFTEPTMSFSASTTSAYRTQDHVAELQRHVEVLKIEKREVELESDARVRGLEGQLRELRGVVQDLERQVHVLTDELEVKNLLLRNAEIPIAQSTEQASDRPQISISVLTENARLRAECSALKKALEKSAKPQSVSFTNEQSSGQIAEEVNRLLSKAPQRSARVPSPVRQHVRRVDQTCQTDTINLHKCSHQSQAALVDKLTAELNAEKSQSRKNAKELDDMKFLLKDSQQELKNLQQKYHILSVRAESALTAEQNLRNALSEHKDMLNKYEDQIVEGDSQVKHYKTELDRLSAEYKRYKAAQKLVNESNDKNIEHLKELLKKALERPTSSTENKDVLLSPSIAAELKMYRDGYEGEIALLQTQLRTLTLEKDEIEKRLQISQQEVERLRQEAMRARKLDQDALALNLKVEETLRKFAKVKLELVKERSFSHALQHQIEDLTTAQETNTRIRKKKEHLISNMRAEITRKNALIKESQTELHKLTTSFKELEQKHKALGSSQTSKDAMISNLKAKNDTLAHQIEAMSKEREHVADSKMKEVERKWKMELKRKGEMADSWKSRWEQVSKELETLRKHTQTFISPKQHTSTIESLHLATKRLQTAEERAQQWQHKHEQLQRALERIVENLVHQKTLGGGSLYELPPVGDTDSTMDPAVLEKAKEISKRILNVDYDNIMAPSTTMSQDSGIDILSVFDSNDLRMSYVQRMKELFLRPQFEEELVGLVSEVVAGS</sequence>
<accession>A0A0L0HAU6</accession>
<dbReference type="AlphaFoldDB" id="A0A0L0HAU6"/>
<feature type="coiled-coil region" evidence="1">
    <location>
        <begin position="649"/>
        <end position="683"/>
    </location>
</feature>
<dbReference type="VEuPathDB" id="FungiDB:SPPG_06839"/>
<dbReference type="GeneID" id="27690112"/>
<evidence type="ECO:0000256" key="1">
    <source>
        <dbReference type="SAM" id="Coils"/>
    </source>
</evidence>
<evidence type="ECO:0000313" key="3">
    <source>
        <dbReference type="EMBL" id="KNC97843.1"/>
    </source>
</evidence>
<proteinExistence type="predicted"/>
<protein>
    <submittedName>
        <fullName evidence="3">Uncharacterized protein</fullName>
    </submittedName>
</protein>